<dbReference type="STRING" id="310780.SAMN05216267_103248"/>
<dbReference type="AlphaFoldDB" id="A0A1H8R2B9"/>
<name>A0A1H8R2B9_9ACTN</name>
<dbReference type="EMBL" id="FODD01000032">
    <property type="protein sequence ID" value="SEO60053.1"/>
    <property type="molecule type" value="Genomic_DNA"/>
</dbReference>
<gene>
    <name evidence="3" type="ORF">SAMN05216267_103248</name>
</gene>
<feature type="region of interest" description="Disordered" evidence="1">
    <location>
        <begin position="1"/>
        <end position="31"/>
    </location>
</feature>
<dbReference type="PANTHER" id="PTHR34846">
    <property type="entry name" value="4-CARBOXYMUCONOLACTONE DECARBOXYLASE FAMILY PROTEIN (AFU_ORTHOLOGUE AFUA_6G11590)"/>
    <property type="match status" value="1"/>
</dbReference>
<protein>
    <submittedName>
        <fullName evidence="3">Alkylhydroperoxidase AhpD family core domain-containing protein</fullName>
    </submittedName>
</protein>
<sequence length="184" mass="19657">MSTQSIETAARTAADSAAQDTAGSAAAPAAAPASPIVVPPVRLAVDRLVPHVNRAMNALDAASREVGLEASLLELVRARASQLNGCAYCVDAHSRDARDAGESERRLYALPVWRETPFFTARERAALELTEAGTRLTEQPVGDEVFARAAAQFDEKELAELVWTIAVINAWNRLGAVARPWPLG</sequence>
<evidence type="ECO:0000313" key="4">
    <source>
        <dbReference type="Proteomes" id="UP000181951"/>
    </source>
</evidence>
<dbReference type="Pfam" id="PF02627">
    <property type="entry name" value="CMD"/>
    <property type="match status" value="1"/>
</dbReference>
<dbReference type="Proteomes" id="UP000181951">
    <property type="component" value="Unassembled WGS sequence"/>
</dbReference>
<evidence type="ECO:0000259" key="2">
    <source>
        <dbReference type="Pfam" id="PF02627"/>
    </source>
</evidence>
<accession>A0A1H8R2B9</accession>
<evidence type="ECO:0000256" key="1">
    <source>
        <dbReference type="SAM" id="MobiDB-lite"/>
    </source>
</evidence>
<evidence type="ECO:0000313" key="3">
    <source>
        <dbReference type="EMBL" id="SEO60053.1"/>
    </source>
</evidence>
<feature type="domain" description="Carboxymuconolactone decarboxylase-like" evidence="2">
    <location>
        <begin position="50"/>
        <end position="131"/>
    </location>
</feature>
<dbReference type="InterPro" id="IPR004675">
    <property type="entry name" value="AhpD_core"/>
</dbReference>
<keyword evidence="3" id="KW-0575">Peroxidase</keyword>
<keyword evidence="3" id="KW-0560">Oxidoreductase</keyword>
<dbReference type="NCBIfam" id="TIGR00778">
    <property type="entry name" value="ahpD_dom"/>
    <property type="match status" value="1"/>
</dbReference>
<keyword evidence="4" id="KW-1185">Reference proteome</keyword>
<proteinExistence type="predicted"/>
<dbReference type="OrthoDB" id="9801997at2"/>
<dbReference type="InterPro" id="IPR029032">
    <property type="entry name" value="AhpD-like"/>
</dbReference>
<dbReference type="RefSeq" id="WP_079176201.1">
    <property type="nucleotide sequence ID" value="NZ_FODD01000032.1"/>
</dbReference>
<dbReference type="GO" id="GO:0051920">
    <property type="term" value="F:peroxiredoxin activity"/>
    <property type="evidence" value="ECO:0007669"/>
    <property type="project" value="InterPro"/>
</dbReference>
<feature type="compositionally biased region" description="Low complexity" evidence="1">
    <location>
        <begin position="8"/>
        <end position="31"/>
    </location>
</feature>
<reference evidence="3 4" key="1">
    <citation type="submission" date="2016-10" db="EMBL/GenBank/DDBJ databases">
        <authorList>
            <person name="de Groot N.N."/>
        </authorList>
    </citation>
    <scope>NUCLEOTIDE SEQUENCE [LARGE SCALE GENOMIC DNA]</scope>
    <source>
        <strain evidence="3 4">CGMCC 4.2026</strain>
    </source>
</reference>
<dbReference type="SUPFAM" id="SSF69118">
    <property type="entry name" value="AhpD-like"/>
    <property type="match status" value="1"/>
</dbReference>
<organism evidence="3 4">
    <name type="scientific">Actinacidiphila rubida</name>
    <dbReference type="NCBI Taxonomy" id="310780"/>
    <lineage>
        <taxon>Bacteria</taxon>
        <taxon>Bacillati</taxon>
        <taxon>Actinomycetota</taxon>
        <taxon>Actinomycetes</taxon>
        <taxon>Kitasatosporales</taxon>
        <taxon>Streptomycetaceae</taxon>
        <taxon>Actinacidiphila</taxon>
    </lineage>
</organism>
<dbReference type="Gene3D" id="1.20.1290.10">
    <property type="entry name" value="AhpD-like"/>
    <property type="match status" value="1"/>
</dbReference>
<dbReference type="PANTHER" id="PTHR34846:SF10">
    <property type="entry name" value="CYTOPLASMIC PROTEIN"/>
    <property type="match status" value="1"/>
</dbReference>
<dbReference type="InterPro" id="IPR003779">
    <property type="entry name" value="CMD-like"/>
</dbReference>